<keyword evidence="2" id="KW-1185">Reference proteome</keyword>
<organism evidence="1 2">
    <name type="scientific">Clonostachys rhizophaga</name>
    <dbReference type="NCBI Taxonomy" id="160324"/>
    <lineage>
        <taxon>Eukaryota</taxon>
        <taxon>Fungi</taxon>
        <taxon>Dikarya</taxon>
        <taxon>Ascomycota</taxon>
        <taxon>Pezizomycotina</taxon>
        <taxon>Sordariomycetes</taxon>
        <taxon>Hypocreomycetidae</taxon>
        <taxon>Hypocreales</taxon>
        <taxon>Bionectriaceae</taxon>
        <taxon>Clonostachys</taxon>
    </lineage>
</organism>
<accession>A0A9N9VCL4</accession>
<comment type="caution">
    <text evidence="1">The sequence shown here is derived from an EMBL/GenBank/DDBJ whole genome shotgun (WGS) entry which is preliminary data.</text>
</comment>
<dbReference type="OrthoDB" id="10005898at2759"/>
<dbReference type="Proteomes" id="UP000696573">
    <property type="component" value="Unassembled WGS sequence"/>
</dbReference>
<protein>
    <submittedName>
        <fullName evidence="1">Uncharacterized protein</fullName>
    </submittedName>
</protein>
<name>A0A9N9VCL4_9HYPO</name>
<gene>
    <name evidence="1" type="ORF">CRHIZ90672A_00018778</name>
</gene>
<sequence>MTASASSVLQRKAVILSKFLCRLQQAVQSREGQDAFLLFMGETSRLLAVLLELLKESLSKIHHTSRLSSQSAWIKALSPAMAKAAGRFQTLAGFLDEWQMINRMFGLLDVLVGTGKFLREVRRRKKENFAVDRKDIALEGLQHVSMIFFHLSEGAACLASKKILTLPSKRQYQLSFAAVRAWAVFTFLDLTRGVIEYKKMTKRGDVTSPHKEQKEGGQDMQQWRSQFLINLAWAPVTVHWGVDGGLLPDSLASLLAVYATSGIFKDVWKRTI</sequence>
<evidence type="ECO:0000313" key="1">
    <source>
        <dbReference type="EMBL" id="CAH0020053.1"/>
    </source>
</evidence>
<evidence type="ECO:0000313" key="2">
    <source>
        <dbReference type="Proteomes" id="UP000696573"/>
    </source>
</evidence>
<dbReference type="AlphaFoldDB" id="A0A9N9VCL4"/>
<dbReference type="EMBL" id="CABFNQ020000607">
    <property type="protein sequence ID" value="CAH0020053.1"/>
    <property type="molecule type" value="Genomic_DNA"/>
</dbReference>
<proteinExistence type="predicted"/>
<reference evidence="1" key="1">
    <citation type="submission" date="2021-10" db="EMBL/GenBank/DDBJ databases">
        <authorList>
            <person name="Piombo E."/>
        </authorList>
    </citation>
    <scope>NUCLEOTIDE SEQUENCE</scope>
</reference>